<evidence type="ECO:0000313" key="2">
    <source>
        <dbReference type="EMBL" id="RNI22818.1"/>
    </source>
</evidence>
<name>A0A3M9MDY8_9MICO</name>
<reference evidence="2 3" key="1">
    <citation type="submission" date="2018-11" db="EMBL/GenBank/DDBJ databases">
        <title>Draft genome of Simplicispira Flexivirga sp. BO-16.</title>
        <authorList>
            <person name="Im W.T."/>
        </authorList>
    </citation>
    <scope>NUCLEOTIDE SEQUENCE [LARGE SCALE GENOMIC DNA]</scope>
    <source>
        <strain evidence="2 3">BO-16</strain>
    </source>
</reference>
<comment type="caution">
    <text evidence="2">The sequence shown here is derived from an EMBL/GenBank/DDBJ whole genome shotgun (WGS) entry which is preliminary data.</text>
</comment>
<organism evidence="2 3">
    <name type="scientific">Flexivirga caeni</name>
    <dbReference type="NCBI Taxonomy" id="2294115"/>
    <lineage>
        <taxon>Bacteria</taxon>
        <taxon>Bacillati</taxon>
        <taxon>Actinomycetota</taxon>
        <taxon>Actinomycetes</taxon>
        <taxon>Micrococcales</taxon>
        <taxon>Dermacoccaceae</taxon>
        <taxon>Flexivirga</taxon>
    </lineage>
</organism>
<feature type="region of interest" description="Disordered" evidence="1">
    <location>
        <begin position="1"/>
        <end position="44"/>
    </location>
</feature>
<sequence>MIDDPGDNAGSKSLDADPTPGNGVVEDAEVARRAGRQSLSRADQAERLKESIYLVGPVGTTEGGCVGDCLATPGRYPWTQTSTSSARRRVSCSVPRELTTPTRSNDLVAPIQRHLPQRRSR</sequence>
<keyword evidence="3" id="KW-1185">Reference proteome</keyword>
<protein>
    <submittedName>
        <fullName evidence="2">Uncharacterized protein</fullName>
    </submittedName>
</protein>
<feature type="region of interest" description="Disordered" evidence="1">
    <location>
        <begin position="76"/>
        <end position="121"/>
    </location>
</feature>
<accession>A0A3M9MDY8</accession>
<proteinExistence type="predicted"/>
<dbReference type="EMBL" id="RJJQ01000007">
    <property type="protein sequence ID" value="RNI22818.1"/>
    <property type="molecule type" value="Genomic_DNA"/>
</dbReference>
<dbReference type="RefSeq" id="WP_158607554.1">
    <property type="nucleotide sequence ID" value="NZ_RJJQ01000007.1"/>
</dbReference>
<dbReference type="AlphaFoldDB" id="A0A3M9MDY8"/>
<evidence type="ECO:0000256" key="1">
    <source>
        <dbReference type="SAM" id="MobiDB-lite"/>
    </source>
</evidence>
<dbReference type="Proteomes" id="UP000271678">
    <property type="component" value="Unassembled WGS sequence"/>
</dbReference>
<gene>
    <name evidence="2" type="ORF">EFY87_08350</name>
</gene>
<evidence type="ECO:0000313" key="3">
    <source>
        <dbReference type="Proteomes" id="UP000271678"/>
    </source>
</evidence>